<evidence type="ECO:0000313" key="3">
    <source>
        <dbReference type="Proteomes" id="UP001243989"/>
    </source>
</evidence>
<dbReference type="AlphaFoldDB" id="A0AAI9ZN07"/>
<reference evidence="2" key="1">
    <citation type="submission" date="2021-06" db="EMBL/GenBank/DDBJ databases">
        <title>Comparative genomics, transcriptomics and evolutionary studies reveal genomic signatures of adaptation to plant cell wall in hemibiotrophic fungi.</title>
        <authorList>
            <consortium name="DOE Joint Genome Institute"/>
            <person name="Baroncelli R."/>
            <person name="Diaz J.F."/>
            <person name="Benocci T."/>
            <person name="Peng M."/>
            <person name="Battaglia E."/>
            <person name="Haridas S."/>
            <person name="Andreopoulos W."/>
            <person name="Labutti K."/>
            <person name="Pangilinan J."/>
            <person name="Floch G.L."/>
            <person name="Makela M.R."/>
            <person name="Henrissat B."/>
            <person name="Grigoriev I.V."/>
            <person name="Crouch J.A."/>
            <person name="De Vries R.P."/>
            <person name="Sukno S.A."/>
            <person name="Thon M.R."/>
        </authorList>
    </citation>
    <scope>NUCLEOTIDE SEQUENCE</scope>
    <source>
        <strain evidence="2">CBS 102054</strain>
    </source>
</reference>
<protein>
    <recommendedName>
        <fullName evidence="1">2EXR domain-containing protein</fullName>
    </recommendedName>
</protein>
<dbReference type="PANTHER" id="PTHR35910">
    <property type="entry name" value="2EXR DOMAIN-CONTAINING PROTEIN"/>
    <property type="match status" value="1"/>
</dbReference>
<sequence length="253" mass="28921">MTIICAAAFHPFPDLPVEIRSRIWDLTVEPRTIEVRVIYHQPNPAADKESDPGVQMVDWGVKQPPPTRHLRSFTPAPAQLQTCREAREHLSTHCDTRSRYEKAFSEITTTPYDGFDPVPEGDPQRKHYVWFNFDKDMLSVGDTELSDFRAGHQQAHQIRRLRLERALSNEYFSRKESLLISRLFRNVAEVHLICLEGIRSGYSITEDMEFPCGPENVYFVDPQEMGGMMMNSVDLDAMVIGEGEDLYGSEEGG</sequence>
<dbReference type="Pfam" id="PF20150">
    <property type="entry name" value="2EXR"/>
    <property type="match status" value="1"/>
</dbReference>
<dbReference type="InterPro" id="IPR045518">
    <property type="entry name" value="2EXR"/>
</dbReference>
<feature type="domain" description="2EXR" evidence="1">
    <location>
        <begin position="9"/>
        <end position="138"/>
    </location>
</feature>
<evidence type="ECO:0000259" key="1">
    <source>
        <dbReference type="Pfam" id="PF20150"/>
    </source>
</evidence>
<dbReference type="EMBL" id="JAHMHQ010000017">
    <property type="protein sequence ID" value="KAK1633647.1"/>
    <property type="molecule type" value="Genomic_DNA"/>
</dbReference>
<gene>
    <name evidence="2" type="ORF">BDP81DRAFT_325943</name>
</gene>
<dbReference type="GeneID" id="85469884"/>
<proteinExistence type="predicted"/>
<keyword evidence="3" id="KW-1185">Reference proteome</keyword>
<dbReference type="RefSeq" id="XP_060442254.1">
    <property type="nucleotide sequence ID" value="XM_060585022.1"/>
</dbReference>
<name>A0AAI9ZN07_9PEZI</name>
<accession>A0AAI9ZN07</accession>
<organism evidence="2 3">
    <name type="scientific">Colletotrichum phormii</name>
    <dbReference type="NCBI Taxonomy" id="359342"/>
    <lineage>
        <taxon>Eukaryota</taxon>
        <taxon>Fungi</taxon>
        <taxon>Dikarya</taxon>
        <taxon>Ascomycota</taxon>
        <taxon>Pezizomycotina</taxon>
        <taxon>Sordariomycetes</taxon>
        <taxon>Hypocreomycetidae</taxon>
        <taxon>Glomerellales</taxon>
        <taxon>Glomerellaceae</taxon>
        <taxon>Colletotrichum</taxon>
        <taxon>Colletotrichum acutatum species complex</taxon>
    </lineage>
</organism>
<dbReference type="PANTHER" id="PTHR35910:SF1">
    <property type="entry name" value="2EXR DOMAIN-CONTAINING PROTEIN"/>
    <property type="match status" value="1"/>
</dbReference>
<evidence type="ECO:0000313" key="2">
    <source>
        <dbReference type="EMBL" id="KAK1633647.1"/>
    </source>
</evidence>
<comment type="caution">
    <text evidence="2">The sequence shown here is derived from an EMBL/GenBank/DDBJ whole genome shotgun (WGS) entry which is preliminary data.</text>
</comment>
<dbReference type="Proteomes" id="UP001243989">
    <property type="component" value="Unassembled WGS sequence"/>
</dbReference>